<name>A0A2V3TYA4_9HYPH</name>
<keyword evidence="5 7" id="KW-0808">Transferase</keyword>
<feature type="binding site" evidence="7 10">
    <location>
        <position position="88"/>
    </location>
    <ligand>
        <name>Mg(2+)</name>
        <dbReference type="ChEBI" id="CHEBI:18420"/>
    </ligand>
</feature>
<evidence type="ECO:0000313" key="13">
    <source>
        <dbReference type="Proteomes" id="UP000248021"/>
    </source>
</evidence>
<dbReference type="GO" id="GO:0000287">
    <property type="term" value="F:magnesium ion binding"/>
    <property type="evidence" value="ECO:0007669"/>
    <property type="project" value="TreeGrafter"/>
</dbReference>
<keyword evidence="7" id="KW-0963">Cytoplasm</keyword>
<feature type="binding site" evidence="7 9">
    <location>
        <begin position="49"/>
        <end position="50"/>
    </location>
    <ligand>
        <name>3-methyl-2-oxobutanoate</name>
        <dbReference type="ChEBI" id="CHEBI:11851"/>
    </ligand>
</feature>
<dbReference type="GO" id="GO:0008168">
    <property type="term" value="F:methyltransferase activity"/>
    <property type="evidence" value="ECO:0007669"/>
    <property type="project" value="UniProtKB-KW"/>
</dbReference>
<evidence type="ECO:0000256" key="11">
    <source>
        <dbReference type="SAM" id="MobiDB-lite"/>
    </source>
</evidence>
<gene>
    <name evidence="7" type="primary">panB</name>
    <name evidence="12" type="ORF">C7450_111284</name>
</gene>
<protein>
    <recommendedName>
        <fullName evidence="7">3-methyl-2-oxobutanoate hydroxymethyltransferase</fullName>
        <ecNumber evidence="7">2.1.2.11</ecNumber>
    </recommendedName>
    <alternativeName>
        <fullName evidence="7">Ketopantoate hydroxymethyltransferase</fullName>
        <shortName evidence="7">KPHMT</shortName>
    </alternativeName>
</protein>
<evidence type="ECO:0000256" key="6">
    <source>
        <dbReference type="ARBA" id="ARBA00056497"/>
    </source>
</evidence>
<evidence type="ECO:0000256" key="9">
    <source>
        <dbReference type="PIRSR" id="PIRSR000388-2"/>
    </source>
</evidence>
<reference evidence="12 13" key="1">
    <citation type="submission" date="2018-05" db="EMBL/GenBank/DDBJ databases">
        <title>Genomic Encyclopedia of Type Strains, Phase IV (KMG-IV): sequencing the most valuable type-strain genomes for metagenomic binning, comparative biology and taxonomic classification.</title>
        <authorList>
            <person name="Goeker M."/>
        </authorList>
    </citation>
    <scope>NUCLEOTIDE SEQUENCE [LARGE SCALE GENOMIC DNA]</scope>
    <source>
        <strain evidence="12 13">DSM 6462</strain>
    </source>
</reference>
<dbReference type="SUPFAM" id="SSF51621">
    <property type="entry name" value="Phosphoenolpyruvate/pyruvate domain"/>
    <property type="match status" value="1"/>
</dbReference>
<keyword evidence="7 10" id="KW-0479">Metal-binding</keyword>
<comment type="subcellular location">
    <subcellularLocation>
        <location evidence="7">Cytoplasm</location>
    </subcellularLocation>
</comment>
<feature type="compositionally biased region" description="Low complexity" evidence="11">
    <location>
        <begin position="288"/>
        <end position="304"/>
    </location>
</feature>
<dbReference type="GO" id="GO:0015940">
    <property type="term" value="P:pantothenate biosynthetic process"/>
    <property type="evidence" value="ECO:0007669"/>
    <property type="project" value="UniProtKB-UniRule"/>
</dbReference>
<keyword evidence="12" id="KW-0489">Methyltransferase</keyword>
<keyword evidence="7 10" id="KW-0460">Magnesium</keyword>
<keyword evidence="4 7" id="KW-0566">Pantothenate biosynthesis</keyword>
<comment type="function">
    <text evidence="6 7">Catalyzes the reversible reaction in which hydroxymethyl group from 5,10-methylenetetrahydrofolate is transferred onto alpha-ketoisovalerate to form ketopantoate.</text>
</comment>
<feature type="active site" description="Proton acceptor" evidence="7 8">
    <location>
        <position position="187"/>
    </location>
</feature>
<dbReference type="Proteomes" id="UP000248021">
    <property type="component" value="Unassembled WGS sequence"/>
</dbReference>
<evidence type="ECO:0000256" key="5">
    <source>
        <dbReference type="ARBA" id="ARBA00022679"/>
    </source>
</evidence>
<dbReference type="FunFam" id="3.20.20.60:FF:000003">
    <property type="entry name" value="3-methyl-2-oxobutanoate hydroxymethyltransferase"/>
    <property type="match status" value="1"/>
</dbReference>
<evidence type="ECO:0000256" key="7">
    <source>
        <dbReference type="HAMAP-Rule" id="MF_00156"/>
    </source>
</evidence>
<dbReference type="EC" id="2.1.2.11" evidence="7"/>
<dbReference type="HAMAP" id="MF_00156">
    <property type="entry name" value="PanB"/>
    <property type="match status" value="1"/>
</dbReference>
<comment type="subunit">
    <text evidence="3 7">Homodecamer; pentamer of dimers.</text>
</comment>
<dbReference type="InterPro" id="IPR003700">
    <property type="entry name" value="Pantoate_hydroxy_MeTrfase"/>
</dbReference>
<comment type="cofactor">
    <cofactor evidence="7 10">
        <name>Mg(2+)</name>
        <dbReference type="ChEBI" id="CHEBI:18420"/>
    </cofactor>
    <text evidence="7 10">Binds 1 Mg(2+) ion per subunit.</text>
</comment>
<dbReference type="UniPathway" id="UPA00028">
    <property type="reaction ID" value="UER00003"/>
</dbReference>
<dbReference type="GO" id="GO:0005737">
    <property type="term" value="C:cytoplasm"/>
    <property type="evidence" value="ECO:0007669"/>
    <property type="project" value="UniProtKB-SubCell"/>
</dbReference>
<accession>A0A2V3TYA4</accession>
<feature type="binding site" evidence="7 10">
    <location>
        <position position="49"/>
    </location>
    <ligand>
        <name>Mg(2+)</name>
        <dbReference type="ChEBI" id="CHEBI:18420"/>
    </ligand>
</feature>
<sequence length="310" mass="32228">MSAASRDRRISTKDISARSADDPIVALTAYTMPMAKLLDPHCDLILVGDSLGMVVYGLDSTLGVTLDMMIAHGQAVMRGASRACVVVDMPFGSYQESREIAFRNAARIMAETGCAAVKLEGGVEMAETVAFLVARGIPVLGHVGLKPQSVHSHGGFRVQGRDEAMAEAIRRDAEAIAAAGAFAVVLEGTVEPLARAIAADLAAPVIGIGATPAAQGQILVSEDILGLYGEFTPKFVKRYADLGAAAAEAIAAYAREVRAHQFPAPEHCFGVVPAKASAKVKPLRNTTAPAKAPAKSSAKSSAKPSPKPSK</sequence>
<feature type="region of interest" description="Disordered" evidence="11">
    <location>
        <begin position="282"/>
        <end position="310"/>
    </location>
</feature>
<evidence type="ECO:0000313" key="12">
    <source>
        <dbReference type="EMBL" id="PXW54749.1"/>
    </source>
</evidence>
<evidence type="ECO:0000256" key="1">
    <source>
        <dbReference type="ARBA" id="ARBA00005033"/>
    </source>
</evidence>
<evidence type="ECO:0000256" key="10">
    <source>
        <dbReference type="PIRSR" id="PIRSR000388-3"/>
    </source>
</evidence>
<dbReference type="AlphaFoldDB" id="A0A2V3TYA4"/>
<feature type="binding site" evidence="7 9">
    <location>
        <position position="118"/>
    </location>
    <ligand>
        <name>3-methyl-2-oxobutanoate</name>
        <dbReference type="ChEBI" id="CHEBI:11851"/>
    </ligand>
</feature>
<dbReference type="InterPro" id="IPR015813">
    <property type="entry name" value="Pyrv/PenolPyrv_kinase-like_dom"/>
</dbReference>
<dbReference type="NCBIfam" id="TIGR00222">
    <property type="entry name" value="panB"/>
    <property type="match status" value="1"/>
</dbReference>
<comment type="similarity">
    <text evidence="2 7">Belongs to the PanB family.</text>
</comment>
<comment type="pathway">
    <text evidence="1 7">Cofactor biosynthesis; (R)-pantothenate biosynthesis; (R)-pantoate from 3-methyl-2-oxobutanoate: step 1/2.</text>
</comment>
<dbReference type="PANTHER" id="PTHR20881">
    <property type="entry name" value="3-METHYL-2-OXOBUTANOATE HYDROXYMETHYLTRANSFERASE"/>
    <property type="match status" value="1"/>
</dbReference>
<evidence type="ECO:0000256" key="8">
    <source>
        <dbReference type="PIRSR" id="PIRSR000388-1"/>
    </source>
</evidence>
<evidence type="ECO:0000256" key="3">
    <source>
        <dbReference type="ARBA" id="ARBA00011424"/>
    </source>
</evidence>
<comment type="catalytic activity">
    <reaction evidence="7">
        <text>(6R)-5,10-methylene-5,6,7,8-tetrahydrofolate + 3-methyl-2-oxobutanoate + H2O = 2-dehydropantoate + (6S)-5,6,7,8-tetrahydrofolate</text>
        <dbReference type="Rhea" id="RHEA:11824"/>
        <dbReference type="ChEBI" id="CHEBI:11561"/>
        <dbReference type="ChEBI" id="CHEBI:11851"/>
        <dbReference type="ChEBI" id="CHEBI:15377"/>
        <dbReference type="ChEBI" id="CHEBI:15636"/>
        <dbReference type="ChEBI" id="CHEBI:57453"/>
        <dbReference type="EC" id="2.1.2.11"/>
    </reaction>
</comment>
<dbReference type="Gene3D" id="3.20.20.60">
    <property type="entry name" value="Phosphoenolpyruvate-binding domains"/>
    <property type="match status" value="1"/>
</dbReference>
<comment type="caution">
    <text evidence="12">The sequence shown here is derived from an EMBL/GenBank/DDBJ whole genome shotgun (WGS) entry which is preliminary data.</text>
</comment>
<evidence type="ECO:0000256" key="4">
    <source>
        <dbReference type="ARBA" id="ARBA00022655"/>
    </source>
</evidence>
<keyword evidence="13" id="KW-1185">Reference proteome</keyword>
<dbReference type="GO" id="GO:0003864">
    <property type="term" value="F:3-methyl-2-oxobutanoate hydroxymethyltransferase activity"/>
    <property type="evidence" value="ECO:0007669"/>
    <property type="project" value="UniProtKB-UniRule"/>
</dbReference>
<dbReference type="GO" id="GO:0032259">
    <property type="term" value="P:methylation"/>
    <property type="evidence" value="ECO:0007669"/>
    <property type="project" value="UniProtKB-KW"/>
</dbReference>
<feature type="binding site" evidence="7 9">
    <location>
        <position position="88"/>
    </location>
    <ligand>
        <name>3-methyl-2-oxobutanoate</name>
        <dbReference type="ChEBI" id="CHEBI:11851"/>
    </ligand>
</feature>
<evidence type="ECO:0000256" key="2">
    <source>
        <dbReference type="ARBA" id="ARBA00008676"/>
    </source>
</evidence>
<feature type="binding site" evidence="7 10">
    <location>
        <position position="120"/>
    </location>
    <ligand>
        <name>Mg(2+)</name>
        <dbReference type="ChEBI" id="CHEBI:18420"/>
    </ligand>
</feature>
<proteinExistence type="inferred from homology"/>
<dbReference type="InterPro" id="IPR040442">
    <property type="entry name" value="Pyrv_kinase-like_dom_sf"/>
</dbReference>
<dbReference type="CDD" id="cd06557">
    <property type="entry name" value="KPHMT-like"/>
    <property type="match status" value="1"/>
</dbReference>
<dbReference type="Pfam" id="PF02548">
    <property type="entry name" value="Pantoate_transf"/>
    <property type="match status" value="1"/>
</dbReference>
<dbReference type="PANTHER" id="PTHR20881:SF0">
    <property type="entry name" value="3-METHYL-2-OXOBUTANOATE HYDROXYMETHYLTRANSFERASE"/>
    <property type="match status" value="1"/>
</dbReference>
<dbReference type="NCBIfam" id="NF001452">
    <property type="entry name" value="PRK00311.1"/>
    <property type="match status" value="1"/>
</dbReference>
<dbReference type="EMBL" id="QJJK01000011">
    <property type="protein sequence ID" value="PXW54749.1"/>
    <property type="molecule type" value="Genomic_DNA"/>
</dbReference>
<dbReference type="OrthoDB" id="9781789at2"/>
<dbReference type="PIRSF" id="PIRSF000388">
    <property type="entry name" value="Pantoate_hydroxy_MeTrfase"/>
    <property type="match status" value="1"/>
</dbReference>
<organism evidence="12 13">
    <name type="scientific">Chelatococcus asaccharovorans</name>
    <dbReference type="NCBI Taxonomy" id="28210"/>
    <lineage>
        <taxon>Bacteria</taxon>
        <taxon>Pseudomonadati</taxon>
        <taxon>Pseudomonadota</taxon>
        <taxon>Alphaproteobacteria</taxon>
        <taxon>Hyphomicrobiales</taxon>
        <taxon>Chelatococcaceae</taxon>
        <taxon>Chelatococcus</taxon>
    </lineage>
</organism>